<accession>A0A4R5Q403</accession>
<dbReference type="InterPro" id="IPR036188">
    <property type="entry name" value="FAD/NAD-bd_sf"/>
</dbReference>
<sequence>MGEAAGRGGGDGRAALGLPLPLERRGDPRVIAVIGAGPAGCAAAIALARAGRRVLLLERQAAARESVCGEFLGADAAAALAALGLHPAALGGVPLARARVGWGRREAGFA</sequence>
<keyword evidence="3" id="KW-1185">Reference proteome</keyword>
<comment type="caution">
    <text evidence="2">The sequence shown here is derived from an EMBL/GenBank/DDBJ whole genome shotgun (WGS) entry which is preliminary data.</text>
</comment>
<dbReference type="PANTHER" id="PTHR42685:SF22">
    <property type="entry name" value="CONDITIONED MEDIUM FACTOR RECEPTOR 1"/>
    <property type="match status" value="1"/>
</dbReference>
<feature type="compositionally biased region" description="Gly residues" evidence="1">
    <location>
        <begin position="1"/>
        <end position="12"/>
    </location>
</feature>
<protein>
    <submittedName>
        <fullName evidence="2">FAD-dependent oxidoreductase</fullName>
    </submittedName>
</protein>
<feature type="non-terminal residue" evidence="2">
    <location>
        <position position="110"/>
    </location>
</feature>
<evidence type="ECO:0000313" key="3">
    <source>
        <dbReference type="Proteomes" id="UP000295096"/>
    </source>
</evidence>
<evidence type="ECO:0000256" key="1">
    <source>
        <dbReference type="SAM" id="MobiDB-lite"/>
    </source>
</evidence>
<evidence type="ECO:0000313" key="2">
    <source>
        <dbReference type="EMBL" id="TDH56978.1"/>
    </source>
</evidence>
<proteinExistence type="predicted"/>
<dbReference type="PANTHER" id="PTHR42685">
    <property type="entry name" value="GERANYLGERANYL DIPHOSPHATE REDUCTASE"/>
    <property type="match status" value="1"/>
</dbReference>
<dbReference type="SUPFAM" id="SSF51905">
    <property type="entry name" value="FAD/NAD(P)-binding domain"/>
    <property type="match status" value="1"/>
</dbReference>
<organism evidence="2 3">
    <name type="scientific">Dankookia rubra</name>
    <dbReference type="NCBI Taxonomy" id="1442381"/>
    <lineage>
        <taxon>Bacteria</taxon>
        <taxon>Pseudomonadati</taxon>
        <taxon>Pseudomonadota</taxon>
        <taxon>Alphaproteobacteria</taxon>
        <taxon>Acetobacterales</taxon>
        <taxon>Roseomonadaceae</taxon>
        <taxon>Dankookia</taxon>
    </lineage>
</organism>
<gene>
    <name evidence="2" type="ORF">E2C06_36145</name>
</gene>
<dbReference type="AlphaFoldDB" id="A0A4R5Q403"/>
<dbReference type="InterPro" id="IPR050407">
    <property type="entry name" value="Geranylgeranyl_reductase"/>
</dbReference>
<dbReference type="Pfam" id="PF13450">
    <property type="entry name" value="NAD_binding_8"/>
    <property type="match status" value="1"/>
</dbReference>
<reference evidence="2 3" key="1">
    <citation type="journal article" date="2016" name="J. Microbiol.">
        <title>Dankookia rubra gen. nov., sp. nov., an alphaproteobacterium isolated from sediment of a shallow stream.</title>
        <authorList>
            <person name="Kim W.H."/>
            <person name="Kim D.H."/>
            <person name="Kang K."/>
            <person name="Ahn T.Y."/>
        </authorList>
    </citation>
    <scope>NUCLEOTIDE SEQUENCE [LARGE SCALE GENOMIC DNA]</scope>
    <source>
        <strain evidence="2 3">JCM30602</strain>
    </source>
</reference>
<name>A0A4R5Q403_9PROT</name>
<dbReference type="Proteomes" id="UP000295096">
    <property type="component" value="Unassembled WGS sequence"/>
</dbReference>
<dbReference type="Gene3D" id="3.50.50.60">
    <property type="entry name" value="FAD/NAD(P)-binding domain"/>
    <property type="match status" value="1"/>
</dbReference>
<dbReference type="EMBL" id="SMSJ01000229">
    <property type="protein sequence ID" value="TDH56978.1"/>
    <property type="molecule type" value="Genomic_DNA"/>
</dbReference>
<feature type="region of interest" description="Disordered" evidence="1">
    <location>
        <begin position="1"/>
        <end position="20"/>
    </location>
</feature>